<feature type="domain" description="Fibronectin type-III" evidence="5">
    <location>
        <begin position="565"/>
        <end position="673"/>
    </location>
</feature>
<dbReference type="CDD" id="cd00063">
    <property type="entry name" value="FN3"/>
    <property type="match status" value="1"/>
</dbReference>
<organism evidence="6 7">
    <name type="scientific">Physocladia obscura</name>
    <dbReference type="NCBI Taxonomy" id="109957"/>
    <lineage>
        <taxon>Eukaryota</taxon>
        <taxon>Fungi</taxon>
        <taxon>Fungi incertae sedis</taxon>
        <taxon>Chytridiomycota</taxon>
        <taxon>Chytridiomycota incertae sedis</taxon>
        <taxon>Chytridiomycetes</taxon>
        <taxon>Chytridiales</taxon>
        <taxon>Chytriomycetaceae</taxon>
        <taxon>Physocladia</taxon>
    </lineage>
</organism>
<comment type="caution">
    <text evidence="6">The sequence shown here is derived from an EMBL/GenBank/DDBJ whole genome shotgun (WGS) entry which is preliminary data.</text>
</comment>
<evidence type="ECO:0000256" key="3">
    <source>
        <dbReference type="SAM" id="Coils"/>
    </source>
</evidence>
<evidence type="ECO:0000259" key="5">
    <source>
        <dbReference type="PROSITE" id="PS50853"/>
    </source>
</evidence>
<dbReference type="PANTHER" id="PTHR16650">
    <property type="entry name" value="C21ORF13-RELATED"/>
    <property type="match status" value="1"/>
</dbReference>
<gene>
    <name evidence="6" type="primary">LCA5</name>
    <name evidence="6" type="ORF">HK100_004070</name>
</gene>
<dbReference type="GO" id="GO:0042073">
    <property type="term" value="P:intraciliary transport"/>
    <property type="evidence" value="ECO:0007669"/>
    <property type="project" value="TreeGrafter"/>
</dbReference>
<dbReference type="SMART" id="SM00060">
    <property type="entry name" value="FN3"/>
    <property type="match status" value="4"/>
</dbReference>
<dbReference type="Proteomes" id="UP001211907">
    <property type="component" value="Unassembled WGS sequence"/>
</dbReference>
<protein>
    <submittedName>
        <fullName evidence="6">Lebercilin</fullName>
    </submittedName>
</protein>
<dbReference type="PANTHER" id="PTHR16650:SF6">
    <property type="entry name" value="GH21622P"/>
    <property type="match status" value="1"/>
</dbReference>
<accession>A0AAD5XD77</accession>
<evidence type="ECO:0000256" key="4">
    <source>
        <dbReference type="SAM" id="MobiDB-lite"/>
    </source>
</evidence>
<feature type="coiled-coil region" evidence="3">
    <location>
        <begin position="192"/>
        <end position="244"/>
    </location>
</feature>
<feature type="domain" description="Fibronectin type-III" evidence="5">
    <location>
        <begin position="461"/>
        <end position="561"/>
    </location>
</feature>
<dbReference type="InterPro" id="IPR028933">
    <property type="entry name" value="Lebercilin_dom"/>
</dbReference>
<sequence>MAEILQKAASPHTERVKIQGPSVSSQAKIFPDSKSTYEPFLPRVCGVNNASVLPTSMPNQIALSSEQQHAQNKMQSGQLDHVLEQMDRLRAIMREKEIDLLKSKHENMILKQIERRQQKEIEQLDIQSHDAPKIIRGLREEITGLKSKLRTYYTQINSEIRRTRTCNEECLKLRDTVSRLQHLTDSQSLLEREELTKRVSEANEKLAIKDALLSEMSRKNDLVEKLLTNENRALRGKIHNLTAENLFLKDKIQKSADTIQAFPETAILHFILKDRDKEIASLSIYRYNAVHKKVDQIICKKCEQREKEESESKRRQLLFGDLVFLLCYCYTGHLWYYGKLDKIPMLPPPNVSIINGNSVEATIMAPFSNPKTQVEYEKLTLKVTSDPIHSSVIKEYNIPIKKFAENSINLPDKNNFIHTLVINGLTSGKYYQFLLVASCEGIDGNLSIPVSVLVDQLPAIPPKPYVAHSIIPPIIQLFIEPAPLTKNNASIPSSFQIYHSNDPTMTELFLIGEIPFEAGKKMTFVYNNVRIGTTHYFKVAAVNSMGVGELSEISDVVIMDIVPNRPSKPHISKLDSKSARLITSCDPHGGTDIDNWKIFVRKIGDKEDTANNKYSEVAVKASGKAYYTLDYVIDKLFPGETYVFQVTAVNIVGDSDISEESEPVNLDMLVPVPDQPKIHVLSPTSVKFFFHSNAKKKYGNRPKLTGYRILGYHDFCTRTEISTICGIKEKYFVLDGLDYGVSYNFALKFIGENAGEGNSSELTFVPLAAGIPLPPSPNDNDRRNSLETFLRDDPESPNPGQLKKSKSKSLSLTQRSQNMHDGNPAFLDPESGDIVLPTDQSAAEKIINGKKLTAMKSTSNVKQHSKAPAQISKTKK</sequence>
<keyword evidence="7" id="KW-1185">Reference proteome</keyword>
<comment type="similarity">
    <text evidence="1">Belongs to the LCA5 family.</text>
</comment>
<dbReference type="InterPro" id="IPR036116">
    <property type="entry name" value="FN3_sf"/>
</dbReference>
<evidence type="ECO:0000313" key="6">
    <source>
        <dbReference type="EMBL" id="KAJ3104383.1"/>
    </source>
</evidence>
<keyword evidence="2 3" id="KW-0175">Coiled coil</keyword>
<feature type="region of interest" description="Disordered" evidence="4">
    <location>
        <begin position="854"/>
        <end position="876"/>
    </location>
</feature>
<dbReference type="Pfam" id="PF15619">
    <property type="entry name" value="Lebercilin"/>
    <property type="match status" value="1"/>
</dbReference>
<dbReference type="AlphaFoldDB" id="A0AAD5XD77"/>
<dbReference type="GO" id="GO:0005930">
    <property type="term" value="C:axoneme"/>
    <property type="evidence" value="ECO:0007669"/>
    <property type="project" value="TreeGrafter"/>
</dbReference>
<dbReference type="InterPro" id="IPR026188">
    <property type="entry name" value="Lebercilin-like"/>
</dbReference>
<name>A0AAD5XD77_9FUNG</name>
<dbReference type="Gene3D" id="2.60.40.10">
    <property type="entry name" value="Immunoglobulins"/>
    <property type="match status" value="2"/>
</dbReference>
<evidence type="ECO:0000256" key="2">
    <source>
        <dbReference type="ARBA" id="ARBA00023054"/>
    </source>
</evidence>
<feature type="region of interest" description="Disordered" evidence="4">
    <location>
        <begin position="770"/>
        <end position="835"/>
    </location>
</feature>
<dbReference type="SUPFAM" id="SSF49265">
    <property type="entry name" value="Fibronectin type III"/>
    <property type="match status" value="2"/>
</dbReference>
<dbReference type="PROSITE" id="PS50853">
    <property type="entry name" value="FN3"/>
    <property type="match status" value="2"/>
</dbReference>
<evidence type="ECO:0000313" key="7">
    <source>
        <dbReference type="Proteomes" id="UP001211907"/>
    </source>
</evidence>
<dbReference type="EMBL" id="JADGJH010002060">
    <property type="protein sequence ID" value="KAJ3104383.1"/>
    <property type="molecule type" value="Genomic_DNA"/>
</dbReference>
<proteinExistence type="inferred from homology"/>
<dbReference type="InterPro" id="IPR003961">
    <property type="entry name" value="FN3_dom"/>
</dbReference>
<feature type="compositionally biased region" description="Basic and acidic residues" evidence="4">
    <location>
        <begin position="779"/>
        <end position="794"/>
    </location>
</feature>
<evidence type="ECO:0000256" key="1">
    <source>
        <dbReference type="ARBA" id="ARBA00010229"/>
    </source>
</evidence>
<dbReference type="InterPro" id="IPR013783">
    <property type="entry name" value="Ig-like_fold"/>
</dbReference>
<reference evidence="6" key="1">
    <citation type="submission" date="2020-05" db="EMBL/GenBank/DDBJ databases">
        <title>Phylogenomic resolution of chytrid fungi.</title>
        <authorList>
            <person name="Stajich J.E."/>
            <person name="Amses K."/>
            <person name="Simmons R."/>
            <person name="Seto K."/>
            <person name="Myers J."/>
            <person name="Bonds A."/>
            <person name="Quandt C.A."/>
            <person name="Barry K."/>
            <person name="Liu P."/>
            <person name="Grigoriev I."/>
            <person name="Longcore J.E."/>
            <person name="James T.Y."/>
        </authorList>
    </citation>
    <scope>NUCLEOTIDE SEQUENCE</scope>
    <source>
        <strain evidence="6">JEL0513</strain>
    </source>
</reference>